<dbReference type="OrthoDB" id="5322776at2"/>
<feature type="compositionally biased region" description="Basic and acidic residues" evidence="1">
    <location>
        <begin position="177"/>
        <end position="207"/>
    </location>
</feature>
<organism evidence="3 4">
    <name type="scientific">Helicobacter canis</name>
    <dbReference type="NCBI Taxonomy" id="29419"/>
    <lineage>
        <taxon>Bacteria</taxon>
        <taxon>Pseudomonadati</taxon>
        <taxon>Campylobacterota</taxon>
        <taxon>Epsilonproteobacteria</taxon>
        <taxon>Campylobacterales</taxon>
        <taxon>Helicobacteraceae</taxon>
        <taxon>Helicobacter</taxon>
    </lineage>
</organism>
<gene>
    <name evidence="3" type="ORF">NCTC12410_01359</name>
</gene>
<evidence type="ECO:0000256" key="1">
    <source>
        <dbReference type="SAM" id="MobiDB-lite"/>
    </source>
</evidence>
<evidence type="ECO:0000313" key="3">
    <source>
        <dbReference type="EMBL" id="STO97528.1"/>
    </source>
</evidence>
<dbReference type="SUPFAM" id="SSF52833">
    <property type="entry name" value="Thioredoxin-like"/>
    <property type="match status" value="1"/>
</dbReference>
<reference evidence="3 4" key="1">
    <citation type="submission" date="2018-06" db="EMBL/GenBank/DDBJ databases">
        <authorList>
            <consortium name="Pathogen Informatics"/>
            <person name="Doyle S."/>
        </authorList>
    </citation>
    <scope>NUCLEOTIDE SEQUENCE [LARGE SCALE GENOMIC DNA]</scope>
    <source>
        <strain evidence="3 4">NCTC12410</strain>
    </source>
</reference>
<feature type="compositionally biased region" description="Low complexity" evidence="1">
    <location>
        <begin position="208"/>
        <end position="220"/>
    </location>
</feature>
<proteinExistence type="predicted"/>
<evidence type="ECO:0000256" key="2">
    <source>
        <dbReference type="SAM" id="SignalP"/>
    </source>
</evidence>
<dbReference type="Gene3D" id="3.40.30.10">
    <property type="entry name" value="Glutaredoxin"/>
    <property type="match status" value="1"/>
</dbReference>
<keyword evidence="2" id="KW-0732">Signal</keyword>
<dbReference type="AlphaFoldDB" id="A0A377J590"/>
<evidence type="ECO:0000313" key="4">
    <source>
        <dbReference type="Proteomes" id="UP000254841"/>
    </source>
</evidence>
<accession>A0A377J590</accession>
<sequence>MSFIQRILAVCSLCLYALLITNCSSDGTKQSFEHSFQADDSSSYAITLNDESILLKRNGSKVDSVVLLVFLADECQACQGYYEHLNHLQANQANLQILGIFGQTSKDLQTLKKDLGIDFTLLQDTSKTPLLDNLLAQKQARANALLAAQNLESNSADMDSSDNAATASSRADNGGIHSEKGEKVDSRERGDSQGDMREKSDSNEKVDSSSTDPSSQSLESTPLKPDLPYFVLYDDKQHFYQDYEGIVPEEIFSSDITQLAN</sequence>
<dbReference type="InterPro" id="IPR036249">
    <property type="entry name" value="Thioredoxin-like_sf"/>
</dbReference>
<dbReference type="EMBL" id="UGHV01000001">
    <property type="protein sequence ID" value="STO97528.1"/>
    <property type="molecule type" value="Genomic_DNA"/>
</dbReference>
<feature type="signal peptide" evidence="2">
    <location>
        <begin position="1"/>
        <end position="26"/>
    </location>
</feature>
<dbReference type="Proteomes" id="UP000254841">
    <property type="component" value="Unassembled WGS sequence"/>
</dbReference>
<feature type="compositionally biased region" description="Low complexity" evidence="1">
    <location>
        <begin position="153"/>
        <end position="173"/>
    </location>
</feature>
<name>A0A377J590_9HELI</name>
<feature type="chain" id="PRO_5016688640" evidence="2">
    <location>
        <begin position="27"/>
        <end position="261"/>
    </location>
</feature>
<feature type="region of interest" description="Disordered" evidence="1">
    <location>
        <begin position="153"/>
        <end position="226"/>
    </location>
</feature>
<dbReference type="RefSeq" id="WP_115011761.1">
    <property type="nucleotide sequence ID" value="NZ_UGHV01000001.1"/>
</dbReference>
<protein>
    <submittedName>
        <fullName evidence="3">Uncharacterized protein</fullName>
    </submittedName>
</protein>